<keyword evidence="1" id="KW-0393">Immunoglobulin domain</keyword>
<feature type="domain" description="Ig-like" evidence="5">
    <location>
        <begin position="839"/>
        <end position="931"/>
    </location>
</feature>
<feature type="domain" description="Ig-like" evidence="5">
    <location>
        <begin position="1137"/>
        <end position="1229"/>
    </location>
</feature>
<dbReference type="InterPro" id="IPR013783">
    <property type="entry name" value="Ig-like_fold"/>
</dbReference>
<keyword evidence="3" id="KW-0812">Transmembrane</keyword>
<dbReference type="FunFam" id="2.60.40.10:FF:001648">
    <property type="entry name" value="Immunoglobulin heavy variable 4-3"/>
    <property type="match status" value="1"/>
</dbReference>
<feature type="domain" description="Ig-like" evidence="5">
    <location>
        <begin position="145"/>
        <end position="236"/>
    </location>
</feature>
<organism evidence="6 7">
    <name type="scientific">Carassius auratus</name>
    <name type="common">Goldfish</name>
    <dbReference type="NCBI Taxonomy" id="7957"/>
    <lineage>
        <taxon>Eukaryota</taxon>
        <taxon>Metazoa</taxon>
        <taxon>Chordata</taxon>
        <taxon>Craniata</taxon>
        <taxon>Vertebrata</taxon>
        <taxon>Euteleostomi</taxon>
        <taxon>Actinopterygii</taxon>
        <taxon>Neopterygii</taxon>
        <taxon>Teleostei</taxon>
        <taxon>Ostariophysi</taxon>
        <taxon>Cypriniformes</taxon>
        <taxon>Cyprinidae</taxon>
        <taxon>Cyprininae</taxon>
        <taxon>Carassius</taxon>
    </lineage>
</organism>
<feature type="domain" description="Ig-like" evidence="5">
    <location>
        <begin position="13"/>
        <end position="116"/>
    </location>
</feature>
<dbReference type="InterPro" id="IPR013106">
    <property type="entry name" value="Ig_V-set"/>
</dbReference>
<proteinExistence type="predicted"/>
<dbReference type="SMART" id="SM00409">
    <property type="entry name" value="IG"/>
    <property type="match status" value="4"/>
</dbReference>
<dbReference type="Gene3D" id="2.60.40.10">
    <property type="entry name" value="Immunoglobulins"/>
    <property type="match status" value="20"/>
</dbReference>
<feature type="domain" description="Ig-like" evidence="5">
    <location>
        <begin position="1239"/>
        <end position="1333"/>
    </location>
</feature>
<dbReference type="PROSITE" id="PS00290">
    <property type="entry name" value="IG_MHC"/>
    <property type="match status" value="3"/>
</dbReference>
<feature type="signal peptide" evidence="4">
    <location>
        <begin position="1"/>
        <end position="20"/>
    </location>
</feature>
<dbReference type="Pfam" id="PF07654">
    <property type="entry name" value="C1-set"/>
    <property type="match status" value="12"/>
</dbReference>
<feature type="domain" description="Ig-like" evidence="5">
    <location>
        <begin position="248"/>
        <end position="339"/>
    </location>
</feature>
<feature type="chain" id="PRO_5027596108" evidence="4">
    <location>
        <begin position="21"/>
        <end position="2784"/>
    </location>
</feature>
<feature type="domain" description="Ig-like" evidence="5">
    <location>
        <begin position="1435"/>
        <end position="1527"/>
    </location>
</feature>
<dbReference type="PANTHER" id="PTHR23411">
    <property type="entry name" value="TAPASIN"/>
    <property type="match status" value="1"/>
</dbReference>
<dbReference type="KEGG" id="caua:113047280"/>
<dbReference type="RefSeq" id="XP_026064417.1">
    <property type="nucleotide sequence ID" value="XM_026208632.1"/>
</dbReference>
<evidence type="ECO:0000259" key="5">
    <source>
        <dbReference type="PROSITE" id="PS50835"/>
    </source>
</evidence>
<dbReference type="Pfam" id="PF07686">
    <property type="entry name" value="V-set"/>
    <property type="match status" value="1"/>
</dbReference>
<feature type="domain" description="Ig-like" evidence="5">
    <location>
        <begin position="941"/>
        <end position="1035"/>
    </location>
</feature>
<gene>
    <name evidence="7" type="primary">LOC113047280</name>
</gene>
<sequence>MISSSLWLLLLLAAVSRVHCVELTQTGSMVLSPGQVLTLSCKLSGYTVSDSSYCTGFIRQPAGKALEWVGYICGSGSTYYSDKLKSRFQVSRDSSSNTVTLQGQNMQTEDTSVYYCARLDGSSYAFDYWGKGTKVTVSSAQSSAPKSIFAMSQCTPDSSGYVTVGCMARGFAPEDSLTFKWTDKTQKELSDFVQYPAFGSGGQYTKISHIRVKKSDLDPKKPYKCEASNSNGKLVSDITAPSIRVNKPTIALMSRKEGDRIVLECQLLDYFPEKITVNWFEGDNHVKGQIDKKFQNTDKGEKKYTFISQLSISAQYEGKNYSCKATHNSEEFKKEYNMCMANPLCKPSIQMKKSHLRDIILENKVTVSCVVEAPDNTEVSLLTDSVRQTATTEYRDQFNNTVSNLTLFRDDWLTLKTVVCTAKHPCFPEVKDEIQTVNIKTDPVVVIRRLFVKSTQTDSPVLECVVNGLPSGEVCINFQANQIDISVLSCVDWAPSENIWSLTKQFPIPKEHQRNGKTFTCKVQRPFKSWTSKPTGNIFGDPTIQLAVVPSVGQSSSDQQKLLCSVTGFNPNIKWLSDSVVKPGRDLDLTMMEDGRVKVCSEISVPQQEWNQGITYTCEINNGLGARIAEKSTSICAAQSLCKPSIQMKKSHLRDIIQENKVTVTCVVEAPDNTKVSWLTDSVRQTATTEYRDQFNNTVSNLTLFRNDWLTLKTVVCTAKHPCFPEVKVEIQTADIKTDPVVVIRRRFVKSTQTDSPVLECVVNGLPSGEVCINFQANQIDISVLSCVDWAPSENIWSLTKQFPIPKEHQRNGKTFTCKVQRPFKSWTSKPTGNIFGDPTIQLAVVPSVGQSSSDQQKLLCSVTGFNPNIKWLSDSVVKPGRDLDLTMMEDGRVKVYSEISVPQQEWNQGITYTCEINNGLGARIAEKSTSICAAQSLSKPSIQMKKSHLRDIIKENKVTVTCVVEAPDNTKVSWLTDSARKTATTEYRDQFNNTVSNLTLSRNDWLTLKTAVVCTAKHPCFPEVKVEIQTADIKTDPVVVIRRRFVKSTQTDSPVLECVVNGLPSGEVCINFQANQIDISVLSCVDWAPSENIWSLTKQFPIPKEHQRNGKTFTCKVQRPFKSWTSKPTGNIFGDPTIQLAVVPSVGQSSSDQQKLLCSVTGFNPNIKWLSDSVVKPGRDLDLTMMEDGRVKVYSEISVPQQEWNQGITYTCEINNGLGARIAEKSTSICAAQSLSKPSIQMKKSHLRDIIKENKVTVTCVVEAPDNTKVSWLTDSARKTATTEYRDQFNNTVSNLTLSRNDWLTLKTAVVCTAKHPCFPEVKVEIQTADIKTDPVVVIRRRFVKSTQTDSPVLECVVNGLPSGEVCINFQANQIDISVLSCVDWAPSENIWSLTKQFPIPKEHQRNGKTFTCKVQRPFKSWTSKPTGNIFGDPTIQLAVVPSVGQSSSDQQKLLCSVTGFNPNIKWLSDSVVKPGRDLDLTMMEDGRVKVYSEISVPQQEWNQGITYTCEINNGLGARIAEKSTSICAAQSLSKPSIQMKKSHLRDIIQENKVTVSCVVEAPDNTKVSWLTDSARKTATTEYRDQFNNTVSNLTLSRNDWLTLKTAVVCTAKHPCFPEVKVEIQTADIKTDPVVVIRRRFVKSTQTDSPVLECVVNGLPSGEVCINFQANQIDISVLSCVDWAPSENIWSLTKQFPIPKEHQRNGKTFTCKVQRPFKSWTSKPTGNIFGDPTIQLAVVPSVGQSSSDQQKLLCSVTGFNPNIKWLSDSVVKPGRDLDLTMMEDGRVKVYSEISVLQQEWNQGITYTCEINNGLGARIAEKSTSICAAQSLSKPSIQMKKSHLRDIIQENKVTVTCVVEAPDNTKVSWLTDSARKTATTEYRDQFNNTVSNLTLFRDDWLTLKTVVCTAKHPCFPEVKVEIQTADIKTDPVVVIRRRFVKSTQTDSPVLECVVNGLPSGEVCINFQANQIDISVLSCVDWAPSENIWSLTKQFPIPREHQRNGKTFTCKVQRPFKSWTSKPTGNIFGNATIQLAVVPSVGQSSSDQQKLLCSVTGFNPNIKWLSDSVVKPGRDLDLTMMEDGRVKVYSEISVPQQEWNQGITYTCEINNGLGERSAEKSTSICAAQSLSKPSIQMKKSHLRDIIQENKVTVTCVVEAPDNTKVSWLTDSARKTATTEYRDQFNNTVSNLTLFRDDWLTLKTVVCTAKHPCFPEVKDEIQTADIKTDPVVVIRRRFVKSTQTDSPVLECVVNGLPSGEVCINFQANQIDISVLSCVDWAPSENIWSLTKQFPIPKEHQRNGKTFTCKVQRPFKSWTSKPTGNIFGDPTIQLAVVPSVGQSSSDQQKLLCSVTGFNPNIKWLSDSVVKPGRDLDLTMMEDGRVKVYSEISVPQQEWNQGITCQTKNNTTTAEKRASICTVIAPSSQRAEVYLVGPSLSSVRSDTSVTLTCLVVGQSVKLFSIQWKVNGKVPNPKGHEQEPRDHNNGTQSKESILKCSVRDWNAYALFTCEVKHLCSTYTHQKNISKTRDPKQPTVRILRPSDSDLSGLQNPSLLCLITGFFPSDISVQWKLNGTQLDASQFTNSPVAAHTSGGFTMHSALMLPASERKDGTFSCVVSHESSQNPISATVENLYASLIRSPPSVELLQGTSVPELVCLVFGFSPPDINITWWLGKTEMPARSISHPAKGPDGKFSIQSHLELQSSDWVPGEVYTCEVTHVTGILSPNISTKTELFEEAIFLNENKPEVITQDTVEEAWNMACAFLVLFLLSLLYGCTVTLVKVKLT</sequence>
<dbReference type="InterPro" id="IPR003597">
    <property type="entry name" value="Ig_C1-set"/>
</dbReference>
<keyword evidence="4" id="KW-0732">Signal</keyword>
<evidence type="ECO:0000256" key="2">
    <source>
        <dbReference type="SAM" id="MobiDB-lite"/>
    </source>
</evidence>
<dbReference type="GeneID" id="113047280"/>
<dbReference type="PROSITE" id="PS50835">
    <property type="entry name" value="IG_LIKE"/>
    <property type="match status" value="19"/>
</dbReference>
<dbReference type="InterPro" id="IPR003599">
    <property type="entry name" value="Ig_sub"/>
</dbReference>
<feature type="domain" description="Ig-like" evidence="5">
    <location>
        <begin position="2422"/>
        <end position="2524"/>
    </location>
</feature>
<evidence type="ECO:0000313" key="6">
    <source>
        <dbReference type="Proteomes" id="UP000515129"/>
    </source>
</evidence>
<dbReference type="InterPro" id="IPR007110">
    <property type="entry name" value="Ig-like_dom"/>
</dbReference>
<feature type="domain" description="Ig-like" evidence="5">
    <location>
        <begin position="1537"/>
        <end position="1631"/>
    </location>
</feature>
<keyword evidence="3" id="KW-0472">Membrane</keyword>
<evidence type="ECO:0000313" key="7">
    <source>
        <dbReference type="RefSeq" id="XP_026064417.1"/>
    </source>
</evidence>
<dbReference type="CDD" id="cd00098">
    <property type="entry name" value="IgC1"/>
    <property type="match status" value="2"/>
</dbReference>
<name>A0A6P6JZJ7_CARAU</name>
<feature type="domain" description="Ig-like" evidence="5">
    <location>
        <begin position="2022"/>
        <end position="2122"/>
    </location>
</feature>
<feature type="domain" description="Ig-like" evidence="5">
    <location>
        <begin position="1835"/>
        <end position="1928"/>
    </location>
</feature>
<accession>A0A6P6JZJ7</accession>
<dbReference type="InterPro" id="IPR050380">
    <property type="entry name" value="Immune_Resp_Modulators"/>
</dbReference>
<feature type="domain" description="Ig-like" evidence="5">
    <location>
        <begin position="2132"/>
        <end position="2225"/>
    </location>
</feature>
<evidence type="ECO:0000256" key="3">
    <source>
        <dbReference type="SAM" id="Phobius"/>
    </source>
</evidence>
<dbReference type="Proteomes" id="UP000515129">
    <property type="component" value="Chromosome 28"/>
</dbReference>
<feature type="domain" description="Ig-like" evidence="5">
    <location>
        <begin position="2327"/>
        <end position="2417"/>
    </location>
</feature>
<dbReference type="SMART" id="SM00406">
    <property type="entry name" value="IGv"/>
    <property type="match status" value="1"/>
</dbReference>
<evidence type="ECO:0000256" key="4">
    <source>
        <dbReference type="SAM" id="SignalP"/>
    </source>
</evidence>
<keyword evidence="6" id="KW-1185">Reference proteome</keyword>
<reference evidence="7" key="1">
    <citation type="submission" date="2025-08" db="UniProtKB">
        <authorList>
            <consortium name="RefSeq"/>
        </authorList>
    </citation>
    <scope>IDENTIFICATION</scope>
    <source>
        <strain evidence="7">Wakin</strain>
        <tissue evidence="7">Muscle</tissue>
    </source>
</reference>
<feature type="region of interest" description="Disordered" evidence="2">
    <location>
        <begin position="2469"/>
        <end position="2488"/>
    </location>
</feature>
<feature type="transmembrane region" description="Helical" evidence="3">
    <location>
        <begin position="2755"/>
        <end position="2779"/>
    </location>
</feature>
<dbReference type="OrthoDB" id="9945861at2759"/>
<feature type="domain" description="Ig-like" evidence="5">
    <location>
        <begin position="1733"/>
        <end position="1825"/>
    </location>
</feature>
<feature type="domain" description="Ig-like" evidence="5">
    <location>
        <begin position="644"/>
        <end position="737"/>
    </location>
</feature>
<keyword evidence="3" id="KW-1133">Transmembrane helix</keyword>
<feature type="domain" description="Ig-like" evidence="5">
    <location>
        <begin position="542"/>
        <end position="634"/>
    </location>
</feature>
<dbReference type="InterPro" id="IPR003006">
    <property type="entry name" value="Ig/MHC_CS"/>
</dbReference>
<dbReference type="FunFam" id="2.60.40.10:FF:002350">
    <property type="entry name" value="Immunoglobulin heavy variable 1-4"/>
    <property type="match status" value="1"/>
</dbReference>
<feature type="compositionally biased region" description="Basic and acidic residues" evidence="2">
    <location>
        <begin position="2473"/>
        <end position="2483"/>
    </location>
</feature>
<dbReference type="InterPro" id="IPR036179">
    <property type="entry name" value="Ig-like_dom_sf"/>
</dbReference>
<dbReference type="SUPFAM" id="SSF48726">
    <property type="entry name" value="Immunoglobulin"/>
    <property type="match status" value="27"/>
</dbReference>
<feature type="domain" description="Ig-like" evidence="5">
    <location>
        <begin position="2633"/>
        <end position="2727"/>
    </location>
</feature>
<evidence type="ECO:0000256" key="1">
    <source>
        <dbReference type="ARBA" id="ARBA00023319"/>
    </source>
</evidence>
<feature type="domain" description="Ig-like" evidence="5">
    <location>
        <begin position="2532"/>
        <end position="2629"/>
    </location>
</feature>
<dbReference type="SMART" id="SM00407">
    <property type="entry name" value="IGc1"/>
    <property type="match status" value="11"/>
</dbReference>
<protein>
    <submittedName>
        <fullName evidence="7">Uncharacterized protein LOC113047280 isoform X1</fullName>
    </submittedName>
</protein>